<dbReference type="EMBL" id="ML208318">
    <property type="protein sequence ID" value="TFK70129.1"/>
    <property type="molecule type" value="Genomic_DNA"/>
</dbReference>
<proteinExistence type="predicted"/>
<reference evidence="1 2" key="1">
    <citation type="journal article" date="2019" name="Nat. Ecol. Evol.">
        <title>Megaphylogeny resolves global patterns of mushroom evolution.</title>
        <authorList>
            <person name="Varga T."/>
            <person name="Krizsan K."/>
            <person name="Foldi C."/>
            <person name="Dima B."/>
            <person name="Sanchez-Garcia M."/>
            <person name="Sanchez-Ramirez S."/>
            <person name="Szollosi G.J."/>
            <person name="Szarkandi J.G."/>
            <person name="Papp V."/>
            <person name="Albert L."/>
            <person name="Andreopoulos W."/>
            <person name="Angelini C."/>
            <person name="Antonin V."/>
            <person name="Barry K.W."/>
            <person name="Bougher N.L."/>
            <person name="Buchanan P."/>
            <person name="Buyck B."/>
            <person name="Bense V."/>
            <person name="Catcheside P."/>
            <person name="Chovatia M."/>
            <person name="Cooper J."/>
            <person name="Damon W."/>
            <person name="Desjardin D."/>
            <person name="Finy P."/>
            <person name="Geml J."/>
            <person name="Haridas S."/>
            <person name="Hughes K."/>
            <person name="Justo A."/>
            <person name="Karasinski D."/>
            <person name="Kautmanova I."/>
            <person name="Kiss B."/>
            <person name="Kocsube S."/>
            <person name="Kotiranta H."/>
            <person name="LaButti K.M."/>
            <person name="Lechner B.E."/>
            <person name="Liimatainen K."/>
            <person name="Lipzen A."/>
            <person name="Lukacs Z."/>
            <person name="Mihaltcheva S."/>
            <person name="Morgado L.N."/>
            <person name="Niskanen T."/>
            <person name="Noordeloos M.E."/>
            <person name="Ohm R.A."/>
            <person name="Ortiz-Santana B."/>
            <person name="Ovrebo C."/>
            <person name="Racz N."/>
            <person name="Riley R."/>
            <person name="Savchenko A."/>
            <person name="Shiryaev A."/>
            <person name="Soop K."/>
            <person name="Spirin V."/>
            <person name="Szebenyi C."/>
            <person name="Tomsovsky M."/>
            <person name="Tulloss R.E."/>
            <person name="Uehling J."/>
            <person name="Grigoriev I.V."/>
            <person name="Vagvolgyi C."/>
            <person name="Papp T."/>
            <person name="Martin F.M."/>
            <person name="Miettinen O."/>
            <person name="Hibbett D.S."/>
            <person name="Nagy L.G."/>
        </authorList>
    </citation>
    <scope>NUCLEOTIDE SEQUENCE [LARGE SCALE GENOMIC DNA]</scope>
    <source>
        <strain evidence="1 2">NL-1719</strain>
    </source>
</reference>
<evidence type="ECO:0000313" key="2">
    <source>
        <dbReference type="Proteomes" id="UP000308600"/>
    </source>
</evidence>
<name>A0ACD3AXX1_9AGAR</name>
<dbReference type="Proteomes" id="UP000308600">
    <property type="component" value="Unassembled WGS sequence"/>
</dbReference>
<keyword evidence="2" id="KW-1185">Reference proteome</keyword>
<evidence type="ECO:0000313" key="1">
    <source>
        <dbReference type="EMBL" id="TFK70129.1"/>
    </source>
</evidence>
<accession>A0ACD3AXX1</accession>
<gene>
    <name evidence="1" type="ORF">BDN72DRAFT_839439</name>
</gene>
<protein>
    <submittedName>
        <fullName evidence="1">Uncharacterized protein</fullName>
    </submittedName>
</protein>
<sequence length="386" mass="44645">MSTLPLDILDIIARLLQNETTTLKTACLVAHNWRIAFQPLLFSSVRITKEGTSKRFIDVINERPSLRLYVRVLEVEFTEDPTGKILVKLPRLEKITIRKRDILRSGFSEPLRSSLRSRYLTSLKLHNVVWFSLRLLNGATALKEFSSCNSSYAEMDLALIQDSESPILPTQTRTLGPRLRTLSLSSLARGKCELFKWLAHPKCILDLRELKTLDMHAFSITELEYFCDILPLIPSTLEHLTYIPPAQSAVPKMMQTIMEYFTLTRFTHLRIITFYIYLSVTRGPNEFDYLPWCTAFLSTLPNPSTLESIYMQCNIADNIELRLDFRPQRWNQFDSLLSSSAFPKLNQVLLDFPKHHPTFLLFKTLLTENLSGLEREGKLEIRADIW</sequence>
<organism evidence="1 2">
    <name type="scientific">Pluteus cervinus</name>
    <dbReference type="NCBI Taxonomy" id="181527"/>
    <lineage>
        <taxon>Eukaryota</taxon>
        <taxon>Fungi</taxon>
        <taxon>Dikarya</taxon>
        <taxon>Basidiomycota</taxon>
        <taxon>Agaricomycotina</taxon>
        <taxon>Agaricomycetes</taxon>
        <taxon>Agaricomycetidae</taxon>
        <taxon>Agaricales</taxon>
        <taxon>Pluteineae</taxon>
        <taxon>Pluteaceae</taxon>
        <taxon>Pluteus</taxon>
    </lineage>
</organism>